<dbReference type="AlphaFoldDB" id="A0A8J3YFU4"/>
<keyword evidence="3" id="KW-0597">Phosphoprotein</keyword>
<dbReference type="CDD" id="cd16917">
    <property type="entry name" value="HATPase_UhpB-NarQ-NarX-like"/>
    <property type="match status" value="1"/>
</dbReference>
<evidence type="ECO:0000256" key="2">
    <source>
        <dbReference type="ARBA" id="ARBA00012438"/>
    </source>
</evidence>
<evidence type="ECO:0000259" key="10">
    <source>
        <dbReference type="Pfam" id="PF07730"/>
    </source>
</evidence>
<evidence type="ECO:0000256" key="1">
    <source>
        <dbReference type="ARBA" id="ARBA00000085"/>
    </source>
</evidence>
<feature type="transmembrane region" description="Helical" evidence="9">
    <location>
        <begin position="184"/>
        <end position="203"/>
    </location>
</feature>
<feature type="domain" description="Signal transduction histidine kinase subgroup 3 dimerisation and phosphoacceptor" evidence="10">
    <location>
        <begin position="245"/>
        <end position="311"/>
    </location>
</feature>
<keyword evidence="9" id="KW-0812">Transmembrane</keyword>
<dbReference type="PANTHER" id="PTHR24421:SF10">
    <property type="entry name" value="NITRATE_NITRITE SENSOR PROTEIN NARQ"/>
    <property type="match status" value="1"/>
</dbReference>
<reference evidence="12" key="1">
    <citation type="submission" date="2021-01" db="EMBL/GenBank/DDBJ databases">
        <title>Whole genome shotgun sequence of Virgisporangium aliadipatigenens NBRC 105644.</title>
        <authorList>
            <person name="Komaki H."/>
            <person name="Tamura T."/>
        </authorList>
    </citation>
    <scope>NUCLEOTIDE SEQUENCE</scope>
    <source>
        <strain evidence="12">NBRC 105644</strain>
    </source>
</reference>
<evidence type="ECO:0000313" key="13">
    <source>
        <dbReference type="Proteomes" id="UP000619260"/>
    </source>
</evidence>
<dbReference type="InterPro" id="IPR025828">
    <property type="entry name" value="Put_sensor_dom"/>
</dbReference>
<protein>
    <recommendedName>
        <fullName evidence="2">histidine kinase</fullName>
        <ecNumber evidence="2">2.7.13.3</ecNumber>
    </recommendedName>
</protein>
<keyword evidence="4" id="KW-0808">Transferase</keyword>
<evidence type="ECO:0000256" key="9">
    <source>
        <dbReference type="SAM" id="Phobius"/>
    </source>
</evidence>
<keyword evidence="13" id="KW-1185">Reference proteome</keyword>
<evidence type="ECO:0000256" key="6">
    <source>
        <dbReference type="ARBA" id="ARBA00022777"/>
    </source>
</evidence>
<dbReference type="SUPFAM" id="SSF55874">
    <property type="entry name" value="ATPase domain of HSP90 chaperone/DNA topoisomerase II/histidine kinase"/>
    <property type="match status" value="1"/>
</dbReference>
<dbReference type="Gene3D" id="3.30.565.10">
    <property type="entry name" value="Histidine kinase-like ATPase, C-terminal domain"/>
    <property type="match status" value="1"/>
</dbReference>
<keyword evidence="8" id="KW-0902">Two-component regulatory system</keyword>
<keyword evidence="5" id="KW-0547">Nucleotide-binding</keyword>
<keyword evidence="9" id="KW-0472">Membrane</keyword>
<dbReference type="RefSeq" id="WP_239151485.1">
    <property type="nucleotide sequence ID" value="NZ_BOPF01000002.1"/>
</dbReference>
<dbReference type="Pfam" id="PF07730">
    <property type="entry name" value="HisKA_3"/>
    <property type="match status" value="1"/>
</dbReference>
<name>A0A8J3YFU4_9ACTN</name>
<dbReference type="Pfam" id="PF13796">
    <property type="entry name" value="Sensor"/>
    <property type="match status" value="1"/>
</dbReference>
<evidence type="ECO:0000256" key="7">
    <source>
        <dbReference type="ARBA" id="ARBA00022840"/>
    </source>
</evidence>
<evidence type="ECO:0000259" key="11">
    <source>
        <dbReference type="Pfam" id="PF13796"/>
    </source>
</evidence>
<comment type="catalytic activity">
    <reaction evidence="1">
        <text>ATP + protein L-histidine = ADP + protein N-phospho-L-histidine.</text>
        <dbReference type="EC" id="2.7.13.3"/>
    </reaction>
</comment>
<dbReference type="EC" id="2.7.13.3" evidence="2"/>
<accession>A0A8J3YFU4</accession>
<feature type="transmembrane region" description="Helical" evidence="9">
    <location>
        <begin position="21"/>
        <end position="45"/>
    </location>
</feature>
<keyword evidence="7" id="KW-0067">ATP-binding</keyword>
<evidence type="ECO:0000256" key="5">
    <source>
        <dbReference type="ARBA" id="ARBA00022741"/>
    </source>
</evidence>
<evidence type="ECO:0000256" key="3">
    <source>
        <dbReference type="ARBA" id="ARBA00022553"/>
    </source>
</evidence>
<dbReference type="Gene3D" id="1.20.5.1930">
    <property type="match status" value="1"/>
</dbReference>
<dbReference type="GO" id="GO:0000155">
    <property type="term" value="F:phosphorelay sensor kinase activity"/>
    <property type="evidence" value="ECO:0007669"/>
    <property type="project" value="InterPro"/>
</dbReference>
<evidence type="ECO:0000313" key="12">
    <source>
        <dbReference type="EMBL" id="GIJ43473.1"/>
    </source>
</evidence>
<proteinExistence type="predicted"/>
<dbReference type="PANTHER" id="PTHR24421">
    <property type="entry name" value="NITRATE/NITRITE SENSOR PROTEIN NARX-RELATED"/>
    <property type="match status" value="1"/>
</dbReference>
<dbReference type="InterPro" id="IPR050482">
    <property type="entry name" value="Sensor_HK_TwoCompSys"/>
</dbReference>
<dbReference type="EMBL" id="BOPF01000002">
    <property type="protein sequence ID" value="GIJ43473.1"/>
    <property type="molecule type" value="Genomic_DNA"/>
</dbReference>
<evidence type="ECO:0000256" key="4">
    <source>
        <dbReference type="ARBA" id="ARBA00022679"/>
    </source>
</evidence>
<organism evidence="12 13">
    <name type="scientific">Virgisporangium aliadipatigenens</name>
    <dbReference type="NCBI Taxonomy" id="741659"/>
    <lineage>
        <taxon>Bacteria</taxon>
        <taxon>Bacillati</taxon>
        <taxon>Actinomycetota</taxon>
        <taxon>Actinomycetes</taxon>
        <taxon>Micromonosporales</taxon>
        <taxon>Micromonosporaceae</taxon>
        <taxon>Virgisporangium</taxon>
    </lineage>
</organism>
<sequence>MALTALLSVRRKGFVLTPWPWRSVAYLLTTVPVAFAAGVPIALFMLPWAVLFRRLSTGDTSPVEASVLLVLGFLLVAGGGPLVARPLSIVERFRLRLVDDRPLPAMPGPVEAGLRPWLRSVYGGARPSWELAYAAVLVTLVPLLYGLVFVALMLIVVCIAAPVLVGDGPVTFGVATIVTPAQAVPYSIAGVAALPAVPYLLAITAGAHGAAARALLGAGPGAALRAELVEVSRSRARLAGAFESERRRIERDLHDGAQQRLVGLTLQLGMAKLDLPEGTPAAGAVDSAHRQAKELMEELRQLIHGIRPQTLTELGLPAALRELADRAGLPVTVHAALPARLPDHVEATAYFVVAEALTNVTRHSGASSASVTATGEVDRLVVEIRDDGRGGADPARGTGLTGLADRVAVADGRMLLSSPAGGPTLLRVELPS</sequence>
<feature type="transmembrane region" description="Helical" evidence="9">
    <location>
        <begin position="131"/>
        <end position="164"/>
    </location>
</feature>
<dbReference type="GO" id="GO:0046983">
    <property type="term" value="F:protein dimerization activity"/>
    <property type="evidence" value="ECO:0007669"/>
    <property type="project" value="InterPro"/>
</dbReference>
<evidence type="ECO:0000256" key="8">
    <source>
        <dbReference type="ARBA" id="ARBA00023012"/>
    </source>
</evidence>
<keyword evidence="6 12" id="KW-0418">Kinase</keyword>
<feature type="domain" description="Putative sensor" evidence="11">
    <location>
        <begin position="67"/>
        <end position="216"/>
    </location>
</feature>
<dbReference type="InterPro" id="IPR036890">
    <property type="entry name" value="HATPase_C_sf"/>
</dbReference>
<dbReference type="GO" id="GO:0005524">
    <property type="term" value="F:ATP binding"/>
    <property type="evidence" value="ECO:0007669"/>
    <property type="project" value="UniProtKB-KW"/>
</dbReference>
<dbReference type="GO" id="GO:0016020">
    <property type="term" value="C:membrane"/>
    <property type="evidence" value="ECO:0007669"/>
    <property type="project" value="InterPro"/>
</dbReference>
<keyword evidence="9" id="KW-1133">Transmembrane helix</keyword>
<comment type="caution">
    <text evidence="12">The sequence shown here is derived from an EMBL/GenBank/DDBJ whole genome shotgun (WGS) entry which is preliminary data.</text>
</comment>
<dbReference type="Proteomes" id="UP000619260">
    <property type="component" value="Unassembled WGS sequence"/>
</dbReference>
<gene>
    <name evidence="12" type="ORF">Val02_03590</name>
</gene>
<feature type="transmembrane region" description="Helical" evidence="9">
    <location>
        <begin position="65"/>
        <end position="84"/>
    </location>
</feature>
<dbReference type="InterPro" id="IPR011712">
    <property type="entry name" value="Sig_transdc_His_kin_sub3_dim/P"/>
</dbReference>